<protein>
    <submittedName>
        <fullName evidence="16">F0F1 ATP synthase subunit B</fullName>
    </submittedName>
</protein>
<dbReference type="InterPro" id="IPR002146">
    <property type="entry name" value="ATP_synth_b/b'su_bac/chlpt"/>
</dbReference>
<dbReference type="PANTHER" id="PTHR33445">
    <property type="entry name" value="ATP SYNTHASE SUBUNIT B', CHLOROPLASTIC"/>
    <property type="match status" value="1"/>
</dbReference>
<accession>A0ABT4VEK7</accession>
<evidence type="ECO:0000256" key="13">
    <source>
        <dbReference type="RuleBase" id="RU003848"/>
    </source>
</evidence>
<comment type="caution">
    <text evidence="16">The sequence shown here is derived from an EMBL/GenBank/DDBJ whole genome shotgun (WGS) entry which is preliminary data.</text>
</comment>
<keyword evidence="6 15" id="KW-1133">Transmembrane helix</keyword>
<evidence type="ECO:0000256" key="14">
    <source>
        <dbReference type="SAM" id="Coils"/>
    </source>
</evidence>
<comment type="function">
    <text evidence="10">F(1)F(0) ATP synthase produces ATP from ADP in the presence of a proton or sodium gradient. F-type ATPases consist of two structural domains, F(1) containing the extramembraneous catalytic core and F(0) containing the membrane proton channel, linked together by a central stalk and a peripheral stalk. During catalysis, ATP synthesis in the catalytic domain of F(1) is coupled via a rotary mechanism of the central stalk subunits to proton translocation.</text>
</comment>
<comment type="subcellular location">
    <subcellularLocation>
        <location evidence="12">Endomembrane system</location>
        <topology evidence="12">Single-pass membrane protein</topology>
    </subcellularLocation>
</comment>
<keyword evidence="9" id="KW-0066">ATP synthesis</keyword>
<evidence type="ECO:0000256" key="8">
    <source>
        <dbReference type="ARBA" id="ARBA00023136"/>
    </source>
</evidence>
<keyword evidence="4 13" id="KW-0812">Transmembrane</keyword>
<evidence type="ECO:0000256" key="3">
    <source>
        <dbReference type="ARBA" id="ARBA00022547"/>
    </source>
</evidence>
<keyword evidence="7 13" id="KW-0406">Ion transport</keyword>
<sequence length="142" mass="16214">MTIIPTPWVMALVFVVFLILVYGLNRILYKPLLSFMEAREASIKKDGEGIDCNNSEIIKLHKEAEDIIQAAKIEANAIKSKAKENAKISSEARIAQKRDELNLKYREFVENLEGEKEQLKTSLLTQIPLFKEELKIKLGKLL</sequence>
<name>A0ABT4VEK7_9HELI</name>
<dbReference type="EMBL" id="JAQHXR010000001">
    <property type="protein sequence ID" value="MDA3968613.1"/>
    <property type="molecule type" value="Genomic_DNA"/>
</dbReference>
<comment type="similarity">
    <text evidence="1 13">Belongs to the ATPase B chain family.</text>
</comment>
<keyword evidence="3 13" id="KW-0138">CF(0)</keyword>
<evidence type="ECO:0000256" key="1">
    <source>
        <dbReference type="ARBA" id="ARBA00005513"/>
    </source>
</evidence>
<evidence type="ECO:0000256" key="5">
    <source>
        <dbReference type="ARBA" id="ARBA00022781"/>
    </source>
</evidence>
<gene>
    <name evidence="16" type="ORF">PF021_02865</name>
</gene>
<evidence type="ECO:0000256" key="9">
    <source>
        <dbReference type="ARBA" id="ARBA00023310"/>
    </source>
</evidence>
<dbReference type="Proteomes" id="UP001210261">
    <property type="component" value="Unassembled WGS sequence"/>
</dbReference>
<reference evidence="16 17" key="1">
    <citation type="submission" date="2023-01" db="EMBL/GenBank/DDBJ databases">
        <title>Description of Helicobacter ibis sp. nov. isolated from faecal droppings of black-faced ibis (Theristicus melanopis).</title>
        <authorList>
            <person name="Lopez-Cantillo M."/>
            <person name="Vidal-Veuthey B."/>
            <person name="Mella A."/>
            <person name="De La Haba R."/>
            <person name="Collado L."/>
        </authorList>
    </citation>
    <scope>NUCLEOTIDE SEQUENCE [LARGE SCALE GENOMIC DNA]</scope>
    <source>
        <strain evidence="16 17">A82</strain>
    </source>
</reference>
<evidence type="ECO:0000256" key="10">
    <source>
        <dbReference type="ARBA" id="ARBA00025198"/>
    </source>
</evidence>
<evidence type="ECO:0000256" key="4">
    <source>
        <dbReference type="ARBA" id="ARBA00022692"/>
    </source>
</evidence>
<organism evidence="16 17">
    <name type="scientific">Helicobacter ibis</name>
    <dbReference type="NCBI Taxonomy" id="2962633"/>
    <lineage>
        <taxon>Bacteria</taxon>
        <taxon>Pseudomonadati</taxon>
        <taxon>Campylobacterota</taxon>
        <taxon>Epsilonproteobacteria</taxon>
        <taxon>Campylobacterales</taxon>
        <taxon>Helicobacteraceae</taxon>
        <taxon>Helicobacter</taxon>
    </lineage>
</organism>
<evidence type="ECO:0000313" key="16">
    <source>
        <dbReference type="EMBL" id="MDA3968613.1"/>
    </source>
</evidence>
<evidence type="ECO:0000256" key="7">
    <source>
        <dbReference type="ARBA" id="ARBA00023065"/>
    </source>
</evidence>
<dbReference type="InterPro" id="IPR050059">
    <property type="entry name" value="ATP_synthase_B_chain"/>
</dbReference>
<evidence type="ECO:0000256" key="2">
    <source>
        <dbReference type="ARBA" id="ARBA00022448"/>
    </source>
</evidence>
<feature type="coiled-coil region" evidence="14">
    <location>
        <begin position="61"/>
        <end position="118"/>
    </location>
</feature>
<dbReference type="Pfam" id="PF00430">
    <property type="entry name" value="ATP-synt_B"/>
    <property type="match status" value="1"/>
</dbReference>
<dbReference type="CDD" id="cd06503">
    <property type="entry name" value="ATP-synt_Fo_b"/>
    <property type="match status" value="1"/>
</dbReference>
<keyword evidence="2 13" id="KW-0813">Transport</keyword>
<keyword evidence="17" id="KW-1185">Reference proteome</keyword>
<keyword evidence="14" id="KW-0175">Coiled coil</keyword>
<evidence type="ECO:0000256" key="12">
    <source>
        <dbReference type="ARBA" id="ARBA00037847"/>
    </source>
</evidence>
<evidence type="ECO:0000256" key="6">
    <source>
        <dbReference type="ARBA" id="ARBA00022989"/>
    </source>
</evidence>
<evidence type="ECO:0000313" key="17">
    <source>
        <dbReference type="Proteomes" id="UP001210261"/>
    </source>
</evidence>
<dbReference type="RefSeq" id="WP_271020896.1">
    <property type="nucleotide sequence ID" value="NZ_JAQHXR010000001.1"/>
</dbReference>
<keyword evidence="5 13" id="KW-0375">Hydrogen ion transport</keyword>
<dbReference type="NCBIfam" id="NF006293">
    <property type="entry name" value="PRK08476.1"/>
    <property type="match status" value="1"/>
</dbReference>
<comment type="function">
    <text evidence="11">Component of the F(0) channel, it forms part of the peripheral stalk, linking F(1) to F(0). The b'-subunit is a diverged and duplicated form of b found in plants and photosynthetic bacteria.</text>
</comment>
<evidence type="ECO:0000256" key="11">
    <source>
        <dbReference type="ARBA" id="ARBA00025614"/>
    </source>
</evidence>
<proteinExistence type="inferred from homology"/>
<feature type="transmembrane region" description="Helical" evidence="15">
    <location>
        <begin position="6"/>
        <end position="29"/>
    </location>
</feature>
<dbReference type="PANTHER" id="PTHR33445:SF1">
    <property type="entry name" value="ATP SYNTHASE SUBUNIT B"/>
    <property type="match status" value="1"/>
</dbReference>
<evidence type="ECO:0000256" key="15">
    <source>
        <dbReference type="SAM" id="Phobius"/>
    </source>
</evidence>
<keyword evidence="8 15" id="KW-0472">Membrane</keyword>